<evidence type="ECO:0000313" key="1">
    <source>
        <dbReference type="EMBL" id="JAH63825.1"/>
    </source>
</evidence>
<protein>
    <submittedName>
        <fullName evidence="1">Uncharacterized protein</fullName>
    </submittedName>
</protein>
<name>A0A0E9UF38_ANGAN</name>
<reference evidence="1" key="1">
    <citation type="submission" date="2014-11" db="EMBL/GenBank/DDBJ databases">
        <authorList>
            <person name="Amaro Gonzalez C."/>
        </authorList>
    </citation>
    <scope>NUCLEOTIDE SEQUENCE</scope>
</reference>
<organism evidence="1">
    <name type="scientific">Anguilla anguilla</name>
    <name type="common">European freshwater eel</name>
    <name type="synonym">Muraena anguilla</name>
    <dbReference type="NCBI Taxonomy" id="7936"/>
    <lineage>
        <taxon>Eukaryota</taxon>
        <taxon>Metazoa</taxon>
        <taxon>Chordata</taxon>
        <taxon>Craniata</taxon>
        <taxon>Vertebrata</taxon>
        <taxon>Euteleostomi</taxon>
        <taxon>Actinopterygii</taxon>
        <taxon>Neopterygii</taxon>
        <taxon>Teleostei</taxon>
        <taxon>Anguilliformes</taxon>
        <taxon>Anguillidae</taxon>
        <taxon>Anguilla</taxon>
    </lineage>
</organism>
<accession>A0A0E9UF38</accession>
<reference evidence="1" key="2">
    <citation type="journal article" date="2015" name="Fish Shellfish Immunol.">
        <title>Early steps in the European eel (Anguilla anguilla)-Vibrio vulnificus interaction in the gills: Role of the RtxA13 toxin.</title>
        <authorList>
            <person name="Callol A."/>
            <person name="Pajuelo D."/>
            <person name="Ebbesson L."/>
            <person name="Teles M."/>
            <person name="MacKenzie S."/>
            <person name="Amaro C."/>
        </authorList>
    </citation>
    <scope>NUCLEOTIDE SEQUENCE</scope>
</reference>
<dbReference type="AlphaFoldDB" id="A0A0E9UF38"/>
<proteinExistence type="predicted"/>
<sequence>MFSYAAGGSITHYTTGGTNNALCSFESCDLSLPAHTPSPTQRSMTLTCS</sequence>
<dbReference type="EMBL" id="GBXM01044752">
    <property type="protein sequence ID" value="JAH63825.1"/>
    <property type="molecule type" value="Transcribed_RNA"/>
</dbReference>